<sequence>MIYTEENIEAFNEQARLKFPENKKFFDRLKNKKIKKLDEAFHPVHDEVFDEVDCLKCGNCCKTTSPIFTDIDIDRIAKHLRIRPAQLVKEHLHLDSDGDYVLNSSPCTFLGADNYCSIYEFRPKACREYPHTDRKNIAGILPLTLENTKVCPAVFEIVEQLKKAGLGNKGGILDS</sequence>
<organism evidence="1 2">
    <name type="scientific">Arcicella rigui</name>
    <dbReference type="NCBI Taxonomy" id="797020"/>
    <lineage>
        <taxon>Bacteria</taxon>
        <taxon>Pseudomonadati</taxon>
        <taxon>Bacteroidota</taxon>
        <taxon>Cytophagia</taxon>
        <taxon>Cytophagales</taxon>
        <taxon>Flectobacillaceae</taxon>
        <taxon>Arcicella</taxon>
    </lineage>
</organism>
<comment type="caution">
    <text evidence="1">The sequence shown here is derived from an EMBL/GenBank/DDBJ whole genome shotgun (WGS) entry which is preliminary data.</text>
</comment>
<dbReference type="PANTHER" id="PTHR35866:SF1">
    <property type="entry name" value="YKGJ FAMILY CYSTEINE CLUSTER PROTEIN"/>
    <property type="match status" value="1"/>
</dbReference>
<dbReference type="Proteomes" id="UP001302949">
    <property type="component" value="Unassembled WGS sequence"/>
</dbReference>
<evidence type="ECO:0000313" key="2">
    <source>
        <dbReference type="Proteomes" id="UP001302949"/>
    </source>
</evidence>
<gene>
    <name evidence="1" type="ORF">VB248_17360</name>
</gene>
<dbReference type="EMBL" id="JAYFUM010000022">
    <property type="protein sequence ID" value="MEA5140923.1"/>
    <property type="molecule type" value="Genomic_DNA"/>
</dbReference>
<reference evidence="1 2" key="1">
    <citation type="submission" date="2023-12" db="EMBL/GenBank/DDBJ databases">
        <title>Novel species of the genus Arcicella isolated from rivers.</title>
        <authorList>
            <person name="Lu H."/>
        </authorList>
    </citation>
    <scope>NUCLEOTIDE SEQUENCE [LARGE SCALE GENOMIC DNA]</scope>
    <source>
        <strain evidence="1 2">KCTC 23307</strain>
    </source>
</reference>
<keyword evidence="2" id="KW-1185">Reference proteome</keyword>
<protein>
    <submittedName>
        <fullName evidence="1">YkgJ family cysteine cluster protein</fullName>
    </submittedName>
</protein>
<dbReference type="PANTHER" id="PTHR35866">
    <property type="entry name" value="PUTATIVE-RELATED"/>
    <property type="match status" value="1"/>
</dbReference>
<dbReference type="InterPro" id="IPR005358">
    <property type="entry name" value="Puta_zinc/iron-chelating_dom"/>
</dbReference>
<dbReference type="Pfam" id="PF03692">
    <property type="entry name" value="CxxCxxCC"/>
    <property type="match status" value="1"/>
</dbReference>
<evidence type="ECO:0000313" key="1">
    <source>
        <dbReference type="EMBL" id="MEA5140923.1"/>
    </source>
</evidence>
<name>A0ABU5QE75_9BACT</name>
<proteinExistence type="predicted"/>
<dbReference type="RefSeq" id="WP_323298080.1">
    <property type="nucleotide sequence ID" value="NZ_JAYFUM010000022.1"/>
</dbReference>
<accession>A0ABU5QE75</accession>